<sequence>MLMKFHNDFVREKYDVHTVMPGRLLSVHSLFPGVRLGHFDEVSSILKSKWILQSHTSVVGWHRSLLDRRNMATALHITGCFHLIGNSHKGLVTAVSAELLTAERNFPAPLFPRRLGLEKLYHTPGGSYRASFS</sequence>
<proteinExistence type="predicted"/>
<comment type="caution">
    <text evidence="1">The sequence shown here is derived from an EMBL/GenBank/DDBJ whole genome shotgun (WGS) entry which is preliminary data.</text>
</comment>
<organism evidence="1 2">
    <name type="scientific">Rubus argutus</name>
    <name type="common">Southern blackberry</name>
    <dbReference type="NCBI Taxonomy" id="59490"/>
    <lineage>
        <taxon>Eukaryota</taxon>
        <taxon>Viridiplantae</taxon>
        <taxon>Streptophyta</taxon>
        <taxon>Embryophyta</taxon>
        <taxon>Tracheophyta</taxon>
        <taxon>Spermatophyta</taxon>
        <taxon>Magnoliopsida</taxon>
        <taxon>eudicotyledons</taxon>
        <taxon>Gunneridae</taxon>
        <taxon>Pentapetalae</taxon>
        <taxon>rosids</taxon>
        <taxon>fabids</taxon>
        <taxon>Rosales</taxon>
        <taxon>Rosaceae</taxon>
        <taxon>Rosoideae</taxon>
        <taxon>Rosoideae incertae sedis</taxon>
        <taxon>Rubus</taxon>
    </lineage>
</organism>
<dbReference type="EMBL" id="JBEDUW010000007">
    <property type="protein sequence ID" value="KAK9913800.1"/>
    <property type="molecule type" value="Genomic_DNA"/>
</dbReference>
<accession>A0AAW1W0S7</accession>
<dbReference type="Proteomes" id="UP001457282">
    <property type="component" value="Unassembled WGS sequence"/>
</dbReference>
<evidence type="ECO:0000313" key="2">
    <source>
        <dbReference type="Proteomes" id="UP001457282"/>
    </source>
</evidence>
<dbReference type="AlphaFoldDB" id="A0AAW1W0S7"/>
<protein>
    <submittedName>
        <fullName evidence="1">Uncharacterized protein</fullName>
    </submittedName>
</protein>
<evidence type="ECO:0000313" key="1">
    <source>
        <dbReference type="EMBL" id="KAK9913800.1"/>
    </source>
</evidence>
<keyword evidence="2" id="KW-1185">Reference proteome</keyword>
<gene>
    <name evidence="1" type="ORF">M0R45_037608</name>
</gene>
<name>A0AAW1W0S7_RUBAR</name>
<reference evidence="1 2" key="1">
    <citation type="journal article" date="2023" name="G3 (Bethesda)">
        <title>A chromosome-length genome assembly and annotation of blackberry (Rubus argutus, cv. 'Hillquist').</title>
        <authorList>
            <person name="Bruna T."/>
            <person name="Aryal R."/>
            <person name="Dudchenko O."/>
            <person name="Sargent D.J."/>
            <person name="Mead D."/>
            <person name="Buti M."/>
            <person name="Cavallini A."/>
            <person name="Hytonen T."/>
            <person name="Andres J."/>
            <person name="Pham M."/>
            <person name="Weisz D."/>
            <person name="Mascagni F."/>
            <person name="Usai G."/>
            <person name="Natali L."/>
            <person name="Bassil N."/>
            <person name="Fernandez G.E."/>
            <person name="Lomsadze A."/>
            <person name="Armour M."/>
            <person name="Olukolu B."/>
            <person name="Poorten T."/>
            <person name="Britton C."/>
            <person name="Davik J."/>
            <person name="Ashrafi H."/>
            <person name="Aiden E.L."/>
            <person name="Borodovsky M."/>
            <person name="Worthington M."/>
        </authorList>
    </citation>
    <scope>NUCLEOTIDE SEQUENCE [LARGE SCALE GENOMIC DNA]</scope>
    <source>
        <strain evidence="1">PI 553951</strain>
    </source>
</reference>